<feature type="region of interest" description="Disordered" evidence="1">
    <location>
        <begin position="334"/>
        <end position="498"/>
    </location>
</feature>
<proteinExistence type="predicted"/>
<dbReference type="FunCoup" id="A0A1Y1UCV2">
    <property type="interactions" value="158"/>
</dbReference>
<dbReference type="OrthoDB" id="20844at2759"/>
<feature type="compositionally biased region" description="Polar residues" evidence="1">
    <location>
        <begin position="249"/>
        <end position="261"/>
    </location>
</feature>
<reference evidence="2 3" key="1">
    <citation type="submission" date="2017-03" db="EMBL/GenBank/DDBJ databases">
        <title>Widespread Adenine N6-methylation of Active Genes in Fungi.</title>
        <authorList>
            <consortium name="DOE Joint Genome Institute"/>
            <person name="Mondo S.J."/>
            <person name="Dannebaum R.O."/>
            <person name="Kuo R.C."/>
            <person name="Louie K.B."/>
            <person name="Bewick A.J."/>
            <person name="Labutti K."/>
            <person name="Haridas S."/>
            <person name="Kuo A."/>
            <person name="Salamov A."/>
            <person name="Ahrendt S.R."/>
            <person name="Lau R."/>
            <person name="Bowen B.P."/>
            <person name="Lipzen A."/>
            <person name="Sullivan W."/>
            <person name="Andreopoulos W.B."/>
            <person name="Clum A."/>
            <person name="Lindquist E."/>
            <person name="Daum C."/>
            <person name="Northen T.R."/>
            <person name="Ramamoorthy G."/>
            <person name="Schmitz R.J."/>
            <person name="Gryganskyi A."/>
            <person name="Culley D."/>
            <person name="Magnuson J."/>
            <person name="James T.Y."/>
            <person name="O'Malley M.A."/>
            <person name="Stajich J.E."/>
            <person name="Spatafora J.W."/>
            <person name="Visel A."/>
            <person name="Grigoriev I.V."/>
        </authorList>
    </citation>
    <scope>NUCLEOTIDE SEQUENCE [LARGE SCALE GENOMIC DNA]</scope>
    <source>
        <strain evidence="2 3">NRRL Y-17943</strain>
    </source>
</reference>
<name>A0A1Y1UCV2_9TREE</name>
<evidence type="ECO:0000256" key="1">
    <source>
        <dbReference type="SAM" id="MobiDB-lite"/>
    </source>
</evidence>
<dbReference type="STRING" id="4999.A0A1Y1UCV2"/>
<dbReference type="GO" id="GO:0006368">
    <property type="term" value="P:transcription elongation by RNA polymerase II"/>
    <property type="evidence" value="ECO:0007669"/>
    <property type="project" value="InterPro"/>
</dbReference>
<feature type="compositionally biased region" description="Acidic residues" evidence="1">
    <location>
        <begin position="465"/>
        <end position="498"/>
    </location>
</feature>
<sequence>MSEGELAEDLFPASGSGSPAKSIGEDAPVASGSRSQSPAQPTLENPVEEPVDDDDDGDLFGDDDEEDAKKSASPRSRAASSSATPKTPPTSASEDGGEGSAHGSPNPLEYAEEEVGVEQDVIWANIALPKMPRLKATDGKIWQLRLPAYVNIEPKPYDAHYYQETLNESEIDGSKDPMGAKSRMLGVKNTIRWRWVMGPEGKPVRKSNARMLRWSDGSMSLQLGSNLFDVAASHGATLQRDEDIKDVKPSTTSQPEASTSQTNATFLCVAVGSERVLMTEGPIAGQLSLVPTSMTSATHLELAKHVGQQHVKHSRMKILEDEVKPETLANLQREAAGKSVVTKLRVKRPTGSRGESSRRNQRGRRARSESSGSERGFRREKDYEEDDGFVVADDDDEEEAEETEDEDDAAWGSKKSKSKSSKRAKRRKGSESLDELEEADRRLEERERERKRAKKAKAKSRDYVDSDEDDEDEVDDADEMEGGDDDADMAMDVESEDD</sequence>
<comment type="caution">
    <text evidence="2">The sequence shown here is derived from an EMBL/GenBank/DDBJ whole genome shotgun (WGS) entry which is preliminary data.</text>
</comment>
<feature type="compositionally biased region" description="Polar residues" evidence="1">
    <location>
        <begin position="32"/>
        <end position="42"/>
    </location>
</feature>
<dbReference type="GO" id="GO:1990269">
    <property type="term" value="F:RNA polymerase II C-terminal domain phosphoserine binding"/>
    <property type="evidence" value="ECO:0007669"/>
    <property type="project" value="TreeGrafter"/>
</dbReference>
<evidence type="ECO:0000313" key="2">
    <source>
        <dbReference type="EMBL" id="ORX35354.1"/>
    </source>
</evidence>
<gene>
    <name evidence="2" type="ORF">BD324DRAFT_657347</name>
</gene>
<organism evidence="2 3">
    <name type="scientific">Kockovaella imperatae</name>
    <dbReference type="NCBI Taxonomy" id="4999"/>
    <lineage>
        <taxon>Eukaryota</taxon>
        <taxon>Fungi</taxon>
        <taxon>Dikarya</taxon>
        <taxon>Basidiomycota</taxon>
        <taxon>Agaricomycotina</taxon>
        <taxon>Tremellomycetes</taxon>
        <taxon>Tremellales</taxon>
        <taxon>Cuniculitremaceae</taxon>
        <taxon>Kockovaella</taxon>
    </lineage>
</organism>
<feature type="compositionally biased region" description="Low complexity" evidence="1">
    <location>
        <begin position="71"/>
        <end position="93"/>
    </location>
</feature>
<dbReference type="AlphaFoldDB" id="A0A1Y1UCV2"/>
<dbReference type="Proteomes" id="UP000193218">
    <property type="component" value="Unassembled WGS sequence"/>
</dbReference>
<feature type="compositionally biased region" description="Acidic residues" evidence="1">
    <location>
        <begin position="46"/>
        <end position="66"/>
    </location>
</feature>
<dbReference type="PANTHER" id="PTHR23146">
    <property type="entry name" value="LEO1 PROTEIN"/>
    <property type="match status" value="1"/>
</dbReference>
<dbReference type="GO" id="GO:0032968">
    <property type="term" value="P:positive regulation of transcription elongation by RNA polymerase II"/>
    <property type="evidence" value="ECO:0007669"/>
    <property type="project" value="TreeGrafter"/>
</dbReference>
<keyword evidence="3" id="KW-1185">Reference proteome</keyword>
<feature type="compositionally biased region" description="Basic and acidic residues" evidence="1">
    <location>
        <begin position="439"/>
        <end position="450"/>
    </location>
</feature>
<dbReference type="Pfam" id="PF04004">
    <property type="entry name" value="Leo1"/>
    <property type="match status" value="1"/>
</dbReference>
<dbReference type="EMBL" id="NBSH01000011">
    <property type="protein sequence ID" value="ORX35354.1"/>
    <property type="molecule type" value="Genomic_DNA"/>
</dbReference>
<evidence type="ECO:0000313" key="3">
    <source>
        <dbReference type="Proteomes" id="UP000193218"/>
    </source>
</evidence>
<protein>
    <submittedName>
        <fullName evidence="2">Leo1-like protein-domain-containing protein</fullName>
    </submittedName>
</protein>
<dbReference type="GO" id="GO:0016593">
    <property type="term" value="C:Cdc73/Paf1 complex"/>
    <property type="evidence" value="ECO:0007669"/>
    <property type="project" value="InterPro"/>
</dbReference>
<dbReference type="GeneID" id="33560673"/>
<feature type="region of interest" description="Disordered" evidence="1">
    <location>
        <begin position="240"/>
        <end position="261"/>
    </location>
</feature>
<dbReference type="RefSeq" id="XP_021869544.1">
    <property type="nucleotide sequence ID" value="XM_022018864.1"/>
</dbReference>
<accession>A0A1Y1UCV2</accession>
<feature type="compositionally biased region" description="Basic residues" evidence="1">
    <location>
        <begin position="414"/>
        <end position="428"/>
    </location>
</feature>
<dbReference type="InterPro" id="IPR007149">
    <property type="entry name" value="Leo1"/>
</dbReference>
<dbReference type="PANTHER" id="PTHR23146:SF0">
    <property type="entry name" value="RNA POLYMERASE-ASSOCIATED PROTEIN LEO1"/>
    <property type="match status" value="1"/>
</dbReference>
<feature type="compositionally biased region" description="Acidic residues" evidence="1">
    <location>
        <begin position="383"/>
        <end position="409"/>
    </location>
</feature>
<dbReference type="InParanoid" id="A0A1Y1UCV2"/>
<feature type="region of interest" description="Disordered" evidence="1">
    <location>
        <begin position="1"/>
        <end position="107"/>
    </location>
</feature>